<name>A0ABD0N796_CIRMR</name>
<evidence type="ECO:0000313" key="2">
    <source>
        <dbReference type="EMBL" id="KAL0156183.1"/>
    </source>
</evidence>
<feature type="region of interest" description="Disordered" evidence="1">
    <location>
        <begin position="1"/>
        <end position="207"/>
    </location>
</feature>
<feature type="compositionally biased region" description="Basic residues" evidence="1">
    <location>
        <begin position="91"/>
        <end position="100"/>
    </location>
</feature>
<feature type="compositionally biased region" description="Low complexity" evidence="1">
    <location>
        <begin position="140"/>
        <end position="153"/>
    </location>
</feature>
<evidence type="ECO:0000256" key="1">
    <source>
        <dbReference type="SAM" id="MobiDB-lite"/>
    </source>
</evidence>
<sequence>GYFSLEKPKPEEDEERQHHRQQEREPSPPPLQQPPPLLSSSSTTSSSSSRSRYPSFDPELFSSPISSHKHTSHDPHSAANTHTSGITSNARAHKHNTKRLSKSEESDTPSLDFRPSSDANLSPLPSPDRLSSPNPHANVLPSSLSSSQSSLDSEQGPESRRGEVGRVTPSWRTHRDAYRSSQKRQELRARTRSPGREEVERLFGRER</sequence>
<dbReference type="EMBL" id="JAMKFB020000024">
    <property type="protein sequence ID" value="KAL0156183.1"/>
    <property type="molecule type" value="Genomic_DNA"/>
</dbReference>
<evidence type="ECO:0000313" key="3">
    <source>
        <dbReference type="Proteomes" id="UP001529510"/>
    </source>
</evidence>
<feature type="compositionally biased region" description="Basic and acidic residues" evidence="1">
    <location>
        <begin position="173"/>
        <end position="207"/>
    </location>
</feature>
<feature type="non-terminal residue" evidence="2">
    <location>
        <position position="1"/>
    </location>
</feature>
<keyword evidence="3" id="KW-1185">Reference proteome</keyword>
<gene>
    <name evidence="2" type="ORF">M9458_047429</name>
</gene>
<comment type="caution">
    <text evidence="2">The sequence shown here is derived from an EMBL/GenBank/DDBJ whole genome shotgun (WGS) entry which is preliminary data.</text>
</comment>
<protein>
    <submittedName>
        <fullName evidence="2">Uncharacterized protein</fullName>
    </submittedName>
</protein>
<feature type="compositionally biased region" description="Low complexity" evidence="1">
    <location>
        <begin position="121"/>
        <end position="133"/>
    </location>
</feature>
<feature type="non-terminal residue" evidence="2">
    <location>
        <position position="207"/>
    </location>
</feature>
<feature type="compositionally biased region" description="Basic and acidic residues" evidence="1">
    <location>
        <begin position="1"/>
        <end position="26"/>
    </location>
</feature>
<feature type="compositionally biased region" description="Low complexity" evidence="1">
    <location>
        <begin position="38"/>
        <end position="55"/>
    </location>
</feature>
<dbReference type="AlphaFoldDB" id="A0ABD0N796"/>
<reference evidence="2 3" key="1">
    <citation type="submission" date="2024-05" db="EMBL/GenBank/DDBJ databases">
        <title>Genome sequencing and assembly of Indian major carp, Cirrhinus mrigala (Hamilton, 1822).</title>
        <authorList>
            <person name="Mohindra V."/>
            <person name="Chowdhury L.M."/>
            <person name="Lal K."/>
            <person name="Jena J.K."/>
        </authorList>
    </citation>
    <scope>NUCLEOTIDE SEQUENCE [LARGE SCALE GENOMIC DNA]</scope>
    <source>
        <strain evidence="2">CM1030</strain>
        <tissue evidence="2">Blood</tissue>
    </source>
</reference>
<accession>A0ABD0N796</accession>
<organism evidence="2 3">
    <name type="scientific">Cirrhinus mrigala</name>
    <name type="common">Mrigala</name>
    <dbReference type="NCBI Taxonomy" id="683832"/>
    <lineage>
        <taxon>Eukaryota</taxon>
        <taxon>Metazoa</taxon>
        <taxon>Chordata</taxon>
        <taxon>Craniata</taxon>
        <taxon>Vertebrata</taxon>
        <taxon>Euteleostomi</taxon>
        <taxon>Actinopterygii</taxon>
        <taxon>Neopterygii</taxon>
        <taxon>Teleostei</taxon>
        <taxon>Ostariophysi</taxon>
        <taxon>Cypriniformes</taxon>
        <taxon>Cyprinidae</taxon>
        <taxon>Labeoninae</taxon>
        <taxon>Labeonini</taxon>
        <taxon>Cirrhinus</taxon>
    </lineage>
</organism>
<feature type="compositionally biased region" description="Pro residues" evidence="1">
    <location>
        <begin position="27"/>
        <end position="37"/>
    </location>
</feature>
<proteinExistence type="predicted"/>
<dbReference type="Proteomes" id="UP001529510">
    <property type="component" value="Unassembled WGS sequence"/>
</dbReference>
<feature type="compositionally biased region" description="Polar residues" evidence="1">
    <location>
        <begin position="78"/>
        <end position="90"/>
    </location>
</feature>